<name>A0ABM8DWF9_9MICO</name>
<evidence type="ECO:0000313" key="2">
    <source>
        <dbReference type="Proteomes" id="UP001317779"/>
    </source>
</evidence>
<accession>A0ABM8DWF9</accession>
<protein>
    <submittedName>
        <fullName evidence="1">Uncharacterized protein</fullName>
    </submittedName>
</protein>
<dbReference type="Proteomes" id="UP001317779">
    <property type="component" value="Chromosome"/>
</dbReference>
<reference evidence="1 2" key="1">
    <citation type="submission" date="2022-12" db="EMBL/GenBank/DDBJ databases">
        <title>Microbacterium terricola strain KV-448 chromosome, complete genome.</title>
        <authorList>
            <person name="Oshima T."/>
            <person name="Moriya T."/>
            <person name="Bessho Y."/>
        </authorList>
    </citation>
    <scope>NUCLEOTIDE SEQUENCE [LARGE SCALE GENOMIC DNA]</scope>
    <source>
        <strain evidence="1 2">KV-448</strain>
    </source>
</reference>
<gene>
    <name evidence="1" type="ORF">Microterr_06530</name>
</gene>
<proteinExistence type="predicted"/>
<organism evidence="1 2">
    <name type="scientific">Microbacterium terricola</name>
    <dbReference type="NCBI Taxonomy" id="344163"/>
    <lineage>
        <taxon>Bacteria</taxon>
        <taxon>Bacillati</taxon>
        <taxon>Actinomycetota</taxon>
        <taxon>Actinomycetes</taxon>
        <taxon>Micrococcales</taxon>
        <taxon>Microbacteriaceae</taxon>
        <taxon>Microbacterium</taxon>
    </lineage>
</organism>
<sequence>MRNRVPSGAVRLVDGNALAGPLAGLFAVDASGIVLVCGHCGAAGPLGGATVEDDRVAAIVRCRGCTRTLLTVLRAEGAISVVLAGLARFEVPADPR</sequence>
<keyword evidence="2" id="KW-1185">Reference proteome</keyword>
<dbReference type="EMBL" id="AP027141">
    <property type="protein sequence ID" value="BDV29993.1"/>
    <property type="molecule type" value="Genomic_DNA"/>
</dbReference>
<dbReference type="Pfam" id="PF20120">
    <property type="entry name" value="DUF6510"/>
    <property type="match status" value="1"/>
</dbReference>
<evidence type="ECO:0000313" key="1">
    <source>
        <dbReference type="EMBL" id="BDV29993.1"/>
    </source>
</evidence>
<dbReference type="RefSeq" id="WP_263796161.1">
    <property type="nucleotide sequence ID" value="NZ_AP027141.1"/>
</dbReference>
<dbReference type="InterPro" id="IPR045423">
    <property type="entry name" value="DUF6510"/>
</dbReference>